<dbReference type="Pfam" id="PF02518">
    <property type="entry name" value="HATPase_c"/>
    <property type="match status" value="1"/>
</dbReference>
<keyword evidence="4" id="KW-0808">Transferase</keyword>
<evidence type="ECO:0000256" key="4">
    <source>
        <dbReference type="ARBA" id="ARBA00022679"/>
    </source>
</evidence>
<organism evidence="12 13">
    <name type="scientific">Paenibacillus hunanensis</name>
    <dbReference type="NCBI Taxonomy" id="539262"/>
    <lineage>
        <taxon>Bacteria</taxon>
        <taxon>Bacillati</taxon>
        <taxon>Bacillota</taxon>
        <taxon>Bacilli</taxon>
        <taxon>Bacillales</taxon>
        <taxon>Paenibacillaceae</taxon>
        <taxon>Paenibacillus</taxon>
    </lineage>
</organism>
<evidence type="ECO:0000256" key="1">
    <source>
        <dbReference type="ARBA" id="ARBA00000085"/>
    </source>
</evidence>
<evidence type="ECO:0000256" key="9">
    <source>
        <dbReference type="SAM" id="Phobius"/>
    </source>
</evidence>
<feature type="transmembrane region" description="Helical" evidence="9">
    <location>
        <begin position="103"/>
        <end position="122"/>
    </location>
</feature>
<evidence type="ECO:0000256" key="7">
    <source>
        <dbReference type="ARBA" id="ARBA00022840"/>
    </source>
</evidence>
<dbReference type="InterPro" id="IPR036097">
    <property type="entry name" value="HisK_dim/P_sf"/>
</dbReference>
<sequence length="568" mass="63373">MLTVGSSVFIFSAVVERSGDDAVQDIRLKWRGYAPVLLIAFACSIVIGWLLTIYSAVDIQISLGAVSLMVGVLYIGAKRGLILFILSVAMYWLISAEHHVSDLLIQTGLLLYPVAGLCAPLFQRSSLRIKRMIALLLILTGSLFGIVVLFIEQRLQQMDSSLLILIGLIIASGVIVGDYCVQAIERVIERKQVSQQMMELSNRVILEAEKLRQLMNVAPMMITSIDANGCITAINDAALVQLRRAFPHATRERIHEICLFEVEEPQMTEGLAGTIHMIERSRQSHANESEILRLDHAVLYMNVAPLWYEPGEQLTGFVIVGQDVTEIENLRSELSHVEQLSLVGKMAASITHEIRNPMAVVRGFLQLMKEKSPATLDHYYMIVMEELDRANSIINDFLSLAQNRVIEKEAGDLNTVIRELLPLMWADANLRGQSIAFYAYEQLPRIAMNSREIKQLILNLARNGMEAMDDRGELRIETDLVDGEVVMRIGDTGPGIPADRLDKLFEPFYTTKSKGTGLGLSLCLSIAERHHGRIVVDSVEGKGTTFSVIFEQMSTNEETESLTEEDED</sequence>
<keyword evidence="9" id="KW-0812">Transmembrane</keyword>
<dbReference type="SUPFAM" id="SSF47384">
    <property type="entry name" value="Homodimeric domain of signal transducing histidine kinase"/>
    <property type="match status" value="1"/>
</dbReference>
<dbReference type="PANTHER" id="PTHR43065">
    <property type="entry name" value="SENSOR HISTIDINE KINASE"/>
    <property type="match status" value="1"/>
</dbReference>
<evidence type="ECO:0000259" key="11">
    <source>
        <dbReference type="PROSITE" id="PS50113"/>
    </source>
</evidence>
<protein>
    <recommendedName>
        <fullName evidence="2">histidine kinase</fullName>
        <ecNumber evidence="2">2.7.13.3</ecNumber>
    </recommendedName>
</protein>
<dbReference type="PRINTS" id="PR00344">
    <property type="entry name" value="BCTRLSENSOR"/>
</dbReference>
<dbReference type="InterPro" id="IPR000700">
    <property type="entry name" value="PAS-assoc_C"/>
</dbReference>
<dbReference type="EMBL" id="JAVDQH010000019">
    <property type="protein sequence ID" value="MDR6245885.1"/>
    <property type="molecule type" value="Genomic_DNA"/>
</dbReference>
<comment type="caution">
    <text evidence="12">The sequence shown here is derived from an EMBL/GenBank/DDBJ whole genome shotgun (WGS) entry which is preliminary data.</text>
</comment>
<feature type="transmembrane region" description="Helical" evidence="9">
    <location>
        <begin position="33"/>
        <end position="54"/>
    </location>
</feature>
<dbReference type="InterPro" id="IPR004358">
    <property type="entry name" value="Sig_transdc_His_kin-like_C"/>
</dbReference>
<feature type="domain" description="PAC" evidence="11">
    <location>
        <begin position="285"/>
        <end position="336"/>
    </location>
</feature>
<proteinExistence type="predicted"/>
<keyword evidence="9" id="KW-0472">Membrane</keyword>
<evidence type="ECO:0000259" key="10">
    <source>
        <dbReference type="PROSITE" id="PS50109"/>
    </source>
</evidence>
<dbReference type="SMART" id="SM00387">
    <property type="entry name" value="HATPase_c"/>
    <property type="match status" value="1"/>
</dbReference>
<evidence type="ECO:0000256" key="5">
    <source>
        <dbReference type="ARBA" id="ARBA00022741"/>
    </source>
</evidence>
<feature type="transmembrane region" description="Helical" evidence="9">
    <location>
        <begin position="134"/>
        <end position="151"/>
    </location>
</feature>
<feature type="domain" description="Histidine kinase" evidence="10">
    <location>
        <begin position="349"/>
        <end position="554"/>
    </location>
</feature>
<gene>
    <name evidence="12" type="ORF">JOC58_003801</name>
</gene>
<accession>A0ABU1J3P9</accession>
<keyword evidence="13" id="KW-1185">Reference proteome</keyword>
<dbReference type="InterPro" id="IPR005467">
    <property type="entry name" value="His_kinase_dom"/>
</dbReference>
<dbReference type="InterPro" id="IPR035965">
    <property type="entry name" value="PAS-like_dom_sf"/>
</dbReference>
<name>A0ABU1J3P9_9BACL</name>
<dbReference type="SMART" id="SM00388">
    <property type="entry name" value="HisKA"/>
    <property type="match status" value="1"/>
</dbReference>
<evidence type="ECO:0000256" key="6">
    <source>
        <dbReference type="ARBA" id="ARBA00022777"/>
    </source>
</evidence>
<dbReference type="InterPro" id="IPR003661">
    <property type="entry name" value="HisK_dim/P_dom"/>
</dbReference>
<dbReference type="RefSeq" id="WP_188775725.1">
    <property type="nucleotide sequence ID" value="NZ_BMMB01000005.1"/>
</dbReference>
<evidence type="ECO:0000313" key="12">
    <source>
        <dbReference type="EMBL" id="MDR6245885.1"/>
    </source>
</evidence>
<dbReference type="Gene3D" id="3.30.450.20">
    <property type="entry name" value="PAS domain"/>
    <property type="match status" value="1"/>
</dbReference>
<dbReference type="InterPro" id="IPR003594">
    <property type="entry name" value="HATPase_dom"/>
</dbReference>
<comment type="catalytic activity">
    <reaction evidence="1">
        <text>ATP + protein L-histidine = ADP + protein N-phospho-L-histidine.</text>
        <dbReference type="EC" id="2.7.13.3"/>
    </reaction>
</comment>
<keyword evidence="9" id="KW-1133">Transmembrane helix</keyword>
<dbReference type="PROSITE" id="PS50113">
    <property type="entry name" value="PAC"/>
    <property type="match status" value="1"/>
</dbReference>
<dbReference type="InterPro" id="IPR036890">
    <property type="entry name" value="HATPase_C_sf"/>
</dbReference>
<evidence type="ECO:0000256" key="3">
    <source>
        <dbReference type="ARBA" id="ARBA00022553"/>
    </source>
</evidence>
<dbReference type="Gene3D" id="3.30.565.10">
    <property type="entry name" value="Histidine kinase-like ATPase, C-terminal domain"/>
    <property type="match status" value="1"/>
</dbReference>
<evidence type="ECO:0000256" key="8">
    <source>
        <dbReference type="ARBA" id="ARBA00023012"/>
    </source>
</evidence>
<dbReference type="SUPFAM" id="SSF55874">
    <property type="entry name" value="ATPase domain of HSP90 chaperone/DNA topoisomerase II/histidine kinase"/>
    <property type="match status" value="1"/>
</dbReference>
<dbReference type="Proteomes" id="UP001185028">
    <property type="component" value="Unassembled WGS sequence"/>
</dbReference>
<keyword evidence="5" id="KW-0547">Nucleotide-binding</keyword>
<evidence type="ECO:0000313" key="13">
    <source>
        <dbReference type="Proteomes" id="UP001185028"/>
    </source>
</evidence>
<feature type="transmembrane region" description="Helical" evidence="9">
    <location>
        <begin position="163"/>
        <end position="181"/>
    </location>
</feature>
<keyword evidence="7" id="KW-0067">ATP-binding</keyword>
<dbReference type="EC" id="2.7.13.3" evidence="2"/>
<feature type="transmembrane region" description="Helical" evidence="9">
    <location>
        <begin position="66"/>
        <end position="91"/>
    </location>
</feature>
<dbReference type="GO" id="GO:0016301">
    <property type="term" value="F:kinase activity"/>
    <property type="evidence" value="ECO:0007669"/>
    <property type="project" value="UniProtKB-KW"/>
</dbReference>
<keyword evidence="3" id="KW-0597">Phosphoprotein</keyword>
<dbReference type="Gene3D" id="1.10.287.130">
    <property type="match status" value="1"/>
</dbReference>
<dbReference type="SUPFAM" id="SSF55785">
    <property type="entry name" value="PYP-like sensor domain (PAS domain)"/>
    <property type="match status" value="1"/>
</dbReference>
<dbReference type="PANTHER" id="PTHR43065:SF46">
    <property type="entry name" value="C4-DICARBOXYLATE TRANSPORT SENSOR PROTEIN DCTB"/>
    <property type="match status" value="1"/>
</dbReference>
<reference evidence="12 13" key="1">
    <citation type="submission" date="2023-07" db="EMBL/GenBank/DDBJ databases">
        <title>Genomic Encyclopedia of Type Strains, Phase IV (KMG-IV): sequencing the most valuable type-strain genomes for metagenomic binning, comparative biology and taxonomic classification.</title>
        <authorList>
            <person name="Goeker M."/>
        </authorList>
    </citation>
    <scope>NUCLEOTIDE SEQUENCE [LARGE SCALE GENOMIC DNA]</scope>
    <source>
        <strain evidence="12 13">DSM 22170</strain>
    </source>
</reference>
<keyword evidence="6 12" id="KW-0418">Kinase</keyword>
<dbReference type="PROSITE" id="PS50109">
    <property type="entry name" value="HIS_KIN"/>
    <property type="match status" value="1"/>
</dbReference>
<evidence type="ECO:0000256" key="2">
    <source>
        <dbReference type="ARBA" id="ARBA00012438"/>
    </source>
</evidence>
<dbReference type="CDD" id="cd00082">
    <property type="entry name" value="HisKA"/>
    <property type="match status" value="1"/>
</dbReference>
<dbReference type="Pfam" id="PF00512">
    <property type="entry name" value="HisKA"/>
    <property type="match status" value="1"/>
</dbReference>
<keyword evidence="8" id="KW-0902">Two-component regulatory system</keyword>